<evidence type="ECO:0000256" key="9">
    <source>
        <dbReference type="ARBA" id="ARBA00022777"/>
    </source>
</evidence>
<keyword evidence="7" id="KW-0547">Nucleotide-binding</keyword>
<organism evidence="15 16">
    <name type="scientific">Centaurea solstitialis</name>
    <name type="common">yellow star-thistle</name>
    <dbReference type="NCBI Taxonomy" id="347529"/>
    <lineage>
        <taxon>Eukaryota</taxon>
        <taxon>Viridiplantae</taxon>
        <taxon>Streptophyta</taxon>
        <taxon>Embryophyta</taxon>
        <taxon>Tracheophyta</taxon>
        <taxon>Spermatophyta</taxon>
        <taxon>Magnoliopsida</taxon>
        <taxon>eudicotyledons</taxon>
        <taxon>Gunneridae</taxon>
        <taxon>Pentapetalae</taxon>
        <taxon>asterids</taxon>
        <taxon>campanulids</taxon>
        <taxon>Asterales</taxon>
        <taxon>Asteraceae</taxon>
        <taxon>Carduoideae</taxon>
        <taxon>Cardueae</taxon>
        <taxon>Centaureinae</taxon>
        <taxon>Centaurea</taxon>
    </lineage>
</organism>
<dbReference type="GO" id="GO:0000307">
    <property type="term" value="C:cyclin-dependent protein kinase holoenzyme complex"/>
    <property type="evidence" value="ECO:0007669"/>
    <property type="project" value="TreeGrafter"/>
</dbReference>
<dbReference type="PANTHER" id="PTHR24056:SF548">
    <property type="entry name" value="CYCLIN-DEPENDENT KINASE A-1"/>
    <property type="match status" value="1"/>
</dbReference>
<evidence type="ECO:0000256" key="10">
    <source>
        <dbReference type="ARBA" id="ARBA00022840"/>
    </source>
</evidence>
<dbReference type="EMBL" id="JARYMX010000005">
    <property type="protein sequence ID" value="KAJ9546814.1"/>
    <property type="molecule type" value="Genomic_DNA"/>
</dbReference>
<evidence type="ECO:0000256" key="1">
    <source>
        <dbReference type="ARBA" id="ARBA00006485"/>
    </source>
</evidence>
<gene>
    <name evidence="15" type="ORF">OSB04_019357</name>
</gene>
<dbReference type="Gene3D" id="1.10.510.10">
    <property type="entry name" value="Transferase(Phosphotransferase) domain 1"/>
    <property type="match status" value="2"/>
</dbReference>
<dbReference type="AlphaFoldDB" id="A0AA38WE64"/>
<dbReference type="GO" id="GO:0007165">
    <property type="term" value="P:signal transduction"/>
    <property type="evidence" value="ECO:0007669"/>
    <property type="project" value="TreeGrafter"/>
</dbReference>
<feature type="domain" description="Protein kinase" evidence="14">
    <location>
        <begin position="1"/>
        <end position="280"/>
    </location>
</feature>
<dbReference type="Gene3D" id="3.30.200.20">
    <property type="entry name" value="Phosphorylase Kinase, domain 1"/>
    <property type="match status" value="1"/>
</dbReference>
<keyword evidence="5" id="KW-0132">Cell division</keyword>
<evidence type="ECO:0000259" key="14">
    <source>
        <dbReference type="PROSITE" id="PS50011"/>
    </source>
</evidence>
<dbReference type="GO" id="GO:0051445">
    <property type="term" value="P:regulation of meiotic cell cycle"/>
    <property type="evidence" value="ECO:0007669"/>
    <property type="project" value="TreeGrafter"/>
</dbReference>
<dbReference type="PROSITE" id="PS50011">
    <property type="entry name" value="PROTEIN_KINASE_DOM"/>
    <property type="match status" value="1"/>
</dbReference>
<keyword evidence="8" id="KW-0498">Mitosis</keyword>
<evidence type="ECO:0000256" key="12">
    <source>
        <dbReference type="ARBA" id="ARBA00047811"/>
    </source>
</evidence>
<keyword evidence="16" id="KW-1185">Reference proteome</keyword>
<reference evidence="15" key="1">
    <citation type="submission" date="2023-03" db="EMBL/GenBank/DDBJ databases">
        <title>Chromosome-scale reference genome and RAD-based genetic map of yellow starthistle (Centaurea solstitialis) reveal putative structural variation and QTLs associated with invader traits.</title>
        <authorList>
            <person name="Reatini B."/>
            <person name="Cang F.A."/>
            <person name="Jiang Q."/>
            <person name="Mckibben M.T.W."/>
            <person name="Barker M.S."/>
            <person name="Rieseberg L.H."/>
            <person name="Dlugosch K.M."/>
        </authorList>
    </citation>
    <scope>NUCLEOTIDE SEQUENCE</scope>
    <source>
        <strain evidence="15">CAN-66</strain>
        <tissue evidence="15">Leaf</tissue>
    </source>
</reference>
<dbReference type="InterPro" id="IPR000719">
    <property type="entry name" value="Prot_kinase_dom"/>
</dbReference>
<dbReference type="GO" id="GO:0030332">
    <property type="term" value="F:cyclin binding"/>
    <property type="evidence" value="ECO:0007669"/>
    <property type="project" value="TreeGrafter"/>
</dbReference>
<keyword evidence="9" id="KW-0418">Kinase</keyword>
<dbReference type="GO" id="GO:0005524">
    <property type="term" value="F:ATP binding"/>
    <property type="evidence" value="ECO:0007669"/>
    <property type="project" value="UniProtKB-KW"/>
</dbReference>
<proteinExistence type="inferred from homology"/>
<keyword evidence="3" id="KW-0723">Serine/threonine-protein kinase</keyword>
<dbReference type="InterPro" id="IPR011009">
    <property type="entry name" value="Kinase-like_dom_sf"/>
</dbReference>
<accession>A0AA38WE64</accession>
<sequence>MMKFFYFRLLEVVNSENQMTIMLVYERMHIDLKRFLSVYQRGPSKLKELLRQLLNAVSFFHSYNLIHGMIKPENIFVDPETDVLKITDFILPRSDRNEAGDPNKDSTFNYMAPEILIDKKQYTRALDVWSVGCVFAEMVTQKPLFPAGTEFHQKLKIFRSLNAPLNIKPKLSCRLFVFKMSEVLKFDFTSKKLEVDGAPLKSQRLLRGFQSIMGTPTEETWPGIDEMHPNSHLFTVCEPKDLRQLVPGLEPVGIDLLQKLLFMDPKGRITANQALEHAYFQY</sequence>
<dbReference type="GO" id="GO:0005634">
    <property type="term" value="C:nucleus"/>
    <property type="evidence" value="ECO:0007669"/>
    <property type="project" value="TreeGrafter"/>
</dbReference>
<dbReference type="SUPFAM" id="SSF56112">
    <property type="entry name" value="Protein kinase-like (PK-like)"/>
    <property type="match status" value="1"/>
</dbReference>
<dbReference type="Pfam" id="PF00069">
    <property type="entry name" value="Pkinase"/>
    <property type="match status" value="1"/>
</dbReference>
<evidence type="ECO:0000313" key="16">
    <source>
        <dbReference type="Proteomes" id="UP001172457"/>
    </source>
</evidence>
<evidence type="ECO:0000256" key="5">
    <source>
        <dbReference type="ARBA" id="ARBA00022618"/>
    </source>
</evidence>
<keyword evidence="6" id="KW-0808">Transferase</keyword>
<dbReference type="SMART" id="SM00220">
    <property type="entry name" value="S_TKc"/>
    <property type="match status" value="1"/>
</dbReference>
<protein>
    <recommendedName>
        <fullName evidence="2">cyclin-dependent kinase</fullName>
        <ecNumber evidence="2">2.7.11.22</ecNumber>
    </recommendedName>
</protein>
<comment type="catalytic activity">
    <reaction evidence="12">
        <text>L-threonyl-[protein] + ATP = O-phospho-L-threonyl-[protein] + ADP + H(+)</text>
        <dbReference type="Rhea" id="RHEA:46608"/>
        <dbReference type="Rhea" id="RHEA-COMP:11060"/>
        <dbReference type="Rhea" id="RHEA-COMP:11605"/>
        <dbReference type="ChEBI" id="CHEBI:15378"/>
        <dbReference type="ChEBI" id="CHEBI:30013"/>
        <dbReference type="ChEBI" id="CHEBI:30616"/>
        <dbReference type="ChEBI" id="CHEBI:61977"/>
        <dbReference type="ChEBI" id="CHEBI:456216"/>
        <dbReference type="EC" id="2.7.11.22"/>
    </reaction>
</comment>
<evidence type="ECO:0000256" key="4">
    <source>
        <dbReference type="ARBA" id="ARBA00022553"/>
    </source>
</evidence>
<comment type="catalytic activity">
    <reaction evidence="13">
        <text>L-seryl-[protein] + ATP = O-phospho-L-seryl-[protein] + ADP + H(+)</text>
        <dbReference type="Rhea" id="RHEA:17989"/>
        <dbReference type="Rhea" id="RHEA-COMP:9863"/>
        <dbReference type="Rhea" id="RHEA-COMP:11604"/>
        <dbReference type="ChEBI" id="CHEBI:15378"/>
        <dbReference type="ChEBI" id="CHEBI:29999"/>
        <dbReference type="ChEBI" id="CHEBI:30616"/>
        <dbReference type="ChEBI" id="CHEBI:83421"/>
        <dbReference type="ChEBI" id="CHEBI:456216"/>
        <dbReference type="EC" id="2.7.11.22"/>
    </reaction>
</comment>
<dbReference type="Proteomes" id="UP001172457">
    <property type="component" value="Chromosome 5"/>
</dbReference>
<keyword evidence="11" id="KW-0131">Cell cycle</keyword>
<evidence type="ECO:0000256" key="3">
    <source>
        <dbReference type="ARBA" id="ARBA00022527"/>
    </source>
</evidence>
<name>A0AA38WE64_9ASTR</name>
<evidence type="ECO:0000313" key="15">
    <source>
        <dbReference type="EMBL" id="KAJ9546814.1"/>
    </source>
</evidence>
<dbReference type="PANTHER" id="PTHR24056">
    <property type="entry name" value="CELL DIVISION PROTEIN KINASE"/>
    <property type="match status" value="1"/>
</dbReference>
<dbReference type="GO" id="GO:0051301">
    <property type="term" value="P:cell division"/>
    <property type="evidence" value="ECO:0007669"/>
    <property type="project" value="UniProtKB-KW"/>
</dbReference>
<dbReference type="GO" id="GO:0010468">
    <property type="term" value="P:regulation of gene expression"/>
    <property type="evidence" value="ECO:0007669"/>
    <property type="project" value="TreeGrafter"/>
</dbReference>
<dbReference type="InterPro" id="IPR050108">
    <property type="entry name" value="CDK"/>
</dbReference>
<evidence type="ECO:0000256" key="8">
    <source>
        <dbReference type="ARBA" id="ARBA00022776"/>
    </source>
</evidence>
<evidence type="ECO:0000256" key="2">
    <source>
        <dbReference type="ARBA" id="ARBA00012425"/>
    </source>
</evidence>
<comment type="caution">
    <text evidence="15">The sequence shown here is derived from an EMBL/GenBank/DDBJ whole genome shotgun (WGS) entry which is preliminary data.</text>
</comment>
<comment type="similarity">
    <text evidence="1">Belongs to the protein kinase superfamily. CMGC Ser/Thr protein kinase family. CDC2/CDKX subfamily.</text>
</comment>
<keyword evidence="4" id="KW-0597">Phosphoprotein</keyword>
<dbReference type="EC" id="2.7.11.22" evidence="2"/>
<evidence type="ECO:0000256" key="11">
    <source>
        <dbReference type="ARBA" id="ARBA00023306"/>
    </source>
</evidence>
<dbReference type="GO" id="GO:0004693">
    <property type="term" value="F:cyclin-dependent protein serine/threonine kinase activity"/>
    <property type="evidence" value="ECO:0007669"/>
    <property type="project" value="UniProtKB-EC"/>
</dbReference>
<evidence type="ECO:0000256" key="13">
    <source>
        <dbReference type="ARBA" id="ARBA00048367"/>
    </source>
</evidence>
<dbReference type="GO" id="GO:0010389">
    <property type="term" value="P:regulation of G2/M transition of mitotic cell cycle"/>
    <property type="evidence" value="ECO:0007669"/>
    <property type="project" value="TreeGrafter"/>
</dbReference>
<evidence type="ECO:0000256" key="6">
    <source>
        <dbReference type="ARBA" id="ARBA00022679"/>
    </source>
</evidence>
<evidence type="ECO:0000256" key="7">
    <source>
        <dbReference type="ARBA" id="ARBA00022741"/>
    </source>
</evidence>
<dbReference type="GO" id="GO:0005737">
    <property type="term" value="C:cytoplasm"/>
    <property type="evidence" value="ECO:0007669"/>
    <property type="project" value="TreeGrafter"/>
</dbReference>
<dbReference type="GO" id="GO:0000082">
    <property type="term" value="P:G1/S transition of mitotic cell cycle"/>
    <property type="evidence" value="ECO:0007669"/>
    <property type="project" value="TreeGrafter"/>
</dbReference>
<keyword evidence="10" id="KW-0067">ATP-binding</keyword>